<dbReference type="RefSeq" id="WP_175382996.1">
    <property type="nucleotide sequence ID" value="NZ_JABMCC010000117.1"/>
</dbReference>
<evidence type="ECO:0000313" key="4">
    <source>
        <dbReference type="Proteomes" id="UP000577724"/>
    </source>
</evidence>
<evidence type="ECO:0000259" key="2">
    <source>
        <dbReference type="Pfam" id="PF13439"/>
    </source>
</evidence>
<dbReference type="InterPro" id="IPR028098">
    <property type="entry name" value="Glyco_trans_4-like_N"/>
</dbReference>
<dbReference type="PANTHER" id="PTHR45947:SF3">
    <property type="entry name" value="SULFOQUINOVOSYL TRANSFERASE SQD2"/>
    <property type="match status" value="1"/>
</dbReference>
<dbReference type="Pfam" id="PF13439">
    <property type="entry name" value="Glyco_transf_4"/>
    <property type="match status" value="1"/>
</dbReference>
<name>A0ABX2MS86_9BACL</name>
<dbReference type="EMBL" id="JABMCC010000117">
    <property type="protein sequence ID" value="NUU56944.1"/>
    <property type="molecule type" value="Genomic_DNA"/>
</dbReference>
<dbReference type="Pfam" id="PF00534">
    <property type="entry name" value="Glycos_transf_1"/>
    <property type="match status" value="1"/>
</dbReference>
<proteinExistence type="predicted"/>
<dbReference type="InterPro" id="IPR023881">
    <property type="entry name" value="Thiol_BshA"/>
</dbReference>
<organism evidence="3 4">
    <name type="scientific">Paenibacillus taichungensis</name>
    <dbReference type="NCBI Taxonomy" id="484184"/>
    <lineage>
        <taxon>Bacteria</taxon>
        <taxon>Bacillati</taxon>
        <taxon>Bacillota</taxon>
        <taxon>Bacilli</taxon>
        <taxon>Bacillales</taxon>
        <taxon>Paenibacillaceae</taxon>
        <taxon>Paenibacillus</taxon>
    </lineage>
</organism>
<dbReference type="NCBIfam" id="TIGR03999">
    <property type="entry name" value="thiol_BshA"/>
    <property type="match status" value="1"/>
</dbReference>
<dbReference type="GeneID" id="97133610"/>
<dbReference type="InterPro" id="IPR050194">
    <property type="entry name" value="Glycosyltransferase_grp1"/>
</dbReference>
<evidence type="ECO:0000259" key="1">
    <source>
        <dbReference type="Pfam" id="PF00534"/>
    </source>
</evidence>
<evidence type="ECO:0000313" key="3">
    <source>
        <dbReference type="EMBL" id="NUU56944.1"/>
    </source>
</evidence>
<feature type="domain" description="Glycosyl transferase family 1" evidence="1">
    <location>
        <begin position="193"/>
        <end position="349"/>
    </location>
</feature>
<dbReference type="InterPro" id="IPR001296">
    <property type="entry name" value="Glyco_trans_1"/>
</dbReference>
<dbReference type="PANTHER" id="PTHR45947">
    <property type="entry name" value="SULFOQUINOVOSYL TRANSFERASE SQD2"/>
    <property type="match status" value="1"/>
</dbReference>
<gene>
    <name evidence="3" type="primary">bshA</name>
    <name evidence="3" type="ORF">HP548_22955</name>
</gene>
<keyword evidence="4" id="KW-1185">Reference proteome</keyword>
<dbReference type="Proteomes" id="UP000577724">
    <property type="component" value="Unassembled WGS sequence"/>
</dbReference>
<protein>
    <submittedName>
        <fullName evidence="3">N-acetyl-alpha-D-glucosaminyl L-malate synthase BshA</fullName>
    </submittedName>
</protein>
<dbReference type="SUPFAM" id="SSF53756">
    <property type="entry name" value="UDP-Glycosyltransferase/glycogen phosphorylase"/>
    <property type="match status" value="1"/>
</dbReference>
<sequence length="377" mass="42111">MVTPLKIGIVCHPTLGGSGILATELGKLLAEKGHEIHMISFGLPFRLNQPYNHLFYHKVEVSNYYVFRSPPYEIALASKIAQVAIEHRLDLVHVHYAYPHAISAFLAKQILGGNLRVVTTLHGTDITVLARSEINKDLIRLALNSSDAITAVSKDLINETSELLHISQDKINLIYNFVDQRIFYPQSLNGLRKEFADTREKILIHVSNFRPIKRVTDVLGIFKKVNEEVPSRLLLVGEGPELSNIQNRVQIEGLESRVNFLGKIENIARIISIADLLLLPSEMESFGLTALEAMSCGVPTIGSHIGGLPELIINGETGYLASVGNISEMAKKAIELLVDKKKYNEFKNACVNRAHLKFSTDRILAEYEYIYYIVIGK</sequence>
<reference evidence="3 4" key="1">
    <citation type="submission" date="2020-05" db="EMBL/GenBank/DDBJ databases">
        <title>Genome Sequencing of Type Strains.</title>
        <authorList>
            <person name="Lemaire J.F."/>
            <person name="Inderbitzin P."/>
            <person name="Gregorio O.A."/>
            <person name="Collins S.B."/>
            <person name="Wespe N."/>
            <person name="Knight-Connoni V."/>
        </authorList>
    </citation>
    <scope>NUCLEOTIDE SEQUENCE [LARGE SCALE GENOMIC DNA]</scope>
    <source>
        <strain evidence="3 4">DSM 19942</strain>
    </source>
</reference>
<comment type="caution">
    <text evidence="3">The sequence shown here is derived from an EMBL/GenBank/DDBJ whole genome shotgun (WGS) entry which is preliminary data.</text>
</comment>
<feature type="domain" description="Glycosyltransferase subfamily 4-like N-terminal" evidence="2">
    <location>
        <begin position="16"/>
        <end position="179"/>
    </location>
</feature>
<accession>A0ABX2MS86</accession>
<dbReference type="Gene3D" id="3.40.50.2000">
    <property type="entry name" value="Glycogen Phosphorylase B"/>
    <property type="match status" value="2"/>
</dbReference>